<dbReference type="AlphaFoldDB" id="A0AAU9IUU7"/>
<feature type="domain" description="Syndetin C-terminal" evidence="4">
    <location>
        <begin position="673"/>
        <end position="903"/>
    </location>
</feature>
<evidence type="ECO:0000313" key="6">
    <source>
        <dbReference type="EMBL" id="CAG9313270.1"/>
    </source>
</evidence>
<dbReference type="Proteomes" id="UP001162131">
    <property type="component" value="Unassembled WGS sequence"/>
</dbReference>
<comment type="caution">
    <text evidence="6">The sequence shown here is derived from an EMBL/GenBank/DDBJ whole genome shotgun (WGS) entry which is preliminary data.</text>
</comment>
<protein>
    <recommendedName>
        <fullName evidence="8">Exocyst complex component Sec8</fullName>
    </recommendedName>
</protein>
<dbReference type="Pfam" id="PF10474">
    <property type="entry name" value="Syndetin_C"/>
    <property type="match status" value="1"/>
</dbReference>
<dbReference type="InterPro" id="IPR040047">
    <property type="entry name" value="VPS50"/>
</dbReference>
<dbReference type="GO" id="GO:0032456">
    <property type="term" value="P:endocytic recycling"/>
    <property type="evidence" value="ECO:0007669"/>
    <property type="project" value="InterPro"/>
</dbReference>
<proteinExistence type="predicted"/>
<dbReference type="GO" id="GO:0000149">
    <property type="term" value="F:SNARE binding"/>
    <property type="evidence" value="ECO:0007669"/>
    <property type="project" value="TreeGrafter"/>
</dbReference>
<evidence type="ECO:0000256" key="1">
    <source>
        <dbReference type="ARBA" id="ARBA00022448"/>
    </source>
</evidence>
<dbReference type="GO" id="GO:0005829">
    <property type="term" value="C:cytosol"/>
    <property type="evidence" value="ECO:0007669"/>
    <property type="project" value="GOC"/>
</dbReference>
<dbReference type="GO" id="GO:1990745">
    <property type="term" value="C:EARP complex"/>
    <property type="evidence" value="ECO:0007669"/>
    <property type="project" value="InterPro"/>
</dbReference>
<keyword evidence="3" id="KW-0175">Coiled coil</keyword>
<evidence type="ECO:0000256" key="2">
    <source>
        <dbReference type="ARBA" id="ARBA00022927"/>
    </source>
</evidence>
<gene>
    <name evidence="6" type="ORF">BSTOLATCC_MIC8543</name>
</gene>
<dbReference type="InterPro" id="IPR019514">
    <property type="entry name" value="Syndetin_C"/>
</dbReference>
<dbReference type="PANTHER" id="PTHR13258">
    <property type="entry name" value="SYNDETIN"/>
    <property type="match status" value="1"/>
</dbReference>
<keyword evidence="7" id="KW-1185">Reference proteome</keyword>
<dbReference type="EMBL" id="CAJZBQ010000010">
    <property type="protein sequence ID" value="CAG9313270.1"/>
    <property type="molecule type" value="Genomic_DNA"/>
</dbReference>
<organism evidence="6 7">
    <name type="scientific">Blepharisma stoltei</name>
    <dbReference type="NCBI Taxonomy" id="1481888"/>
    <lineage>
        <taxon>Eukaryota</taxon>
        <taxon>Sar</taxon>
        <taxon>Alveolata</taxon>
        <taxon>Ciliophora</taxon>
        <taxon>Postciliodesmatophora</taxon>
        <taxon>Heterotrichea</taxon>
        <taxon>Heterotrichida</taxon>
        <taxon>Blepharismidae</taxon>
        <taxon>Blepharisma</taxon>
    </lineage>
</organism>
<name>A0AAU9IUU7_9CILI</name>
<evidence type="ECO:0000256" key="3">
    <source>
        <dbReference type="ARBA" id="ARBA00023054"/>
    </source>
</evidence>
<dbReference type="Pfam" id="PF10475">
    <property type="entry name" value="Vps54_N"/>
    <property type="match status" value="1"/>
</dbReference>
<feature type="domain" description="Vacuolar protein sorting-associated protein 54 N-terminal" evidence="5">
    <location>
        <begin position="72"/>
        <end position="332"/>
    </location>
</feature>
<sequence length="911" mass="105204">MIYLKRLFNKSKPNQVEYVEASKPDIRVQENFDVKSLSKDKVKEILESQLSTQYTESEQNHNIISEEIRQVNTIREIDDRIKQLEFFLEIANHGLYLQVMNNYDKFVNGMENIQLISNLLSTSKLLSQKSRSDISSLQTSLLAKTLKLVYLSKKKSKLRGLIEELDHFGEICFSTSLSIKQAIKEGNLYKALELCNEASEKLKTVDVSKYEGLKSIQATSDKKRGKVYLKMKEGLRQLCQRFEMNLYENVLLAYTTTATFAEVNLAIHTEFMNSITRIIKQALEQALANEASALSVESMTNLLNSTNYLTALRLMLRDLTNLMYNHHLISRWHEENDQAYKNEVYPVTHLYIKDENRLNSVIEFYSAVKLDLLRNRKHIWEKMQQRLAKFINEGNQILSLKINEIGQALGWLNTFIQIGEDFSGTPSSELKKAIEKKCVDYFNFFHQKTWNNLSNLLEAEQWSRLPIPKDFDISQEIYKWINDSTTILKALCDHFDEYNFTFSSIARGNPFDIREDLNNEDEADKDYLFSKSEESQLSSPGLQLSENAPVLCIAALNFIKAIGSYLQLMAILTPISFEVFLALSQMVEYFSFSIYEMFSNEGSKGLLQAEVSWRGLQGEDLESSYDTFLFQKKYKNLSTSMVRIKDFLDSMNSEGKYNMSPLKKQITQTSAGLYNIAETIIAIESLKNILHATHIGENYMKKVIPESQMNYVFIFFDNTHKIIEELENFLAETQIPRLIKPDWLNGIVTGLKWDENKNESNAFIDRLLHIVEDTKGRLVAIGGGSIPVYLQNKILTKAVKYLYDYLIDVFSKVKKCNSAGREQMQIDLLAFQEGLKEFFPEAPNLDAQLEYITIWSQSPDNVVKWILSHTELSLRLHKLLFSTSPQVMSLNKQTRAQLLLSIETHYKETIE</sequence>
<reference evidence="6" key="1">
    <citation type="submission" date="2021-09" db="EMBL/GenBank/DDBJ databases">
        <authorList>
            <consortium name="AG Swart"/>
            <person name="Singh M."/>
            <person name="Singh A."/>
            <person name="Seah K."/>
            <person name="Emmerich C."/>
        </authorList>
    </citation>
    <scope>NUCLEOTIDE SEQUENCE</scope>
    <source>
        <strain evidence="6">ATCC30299</strain>
    </source>
</reference>
<evidence type="ECO:0000259" key="5">
    <source>
        <dbReference type="Pfam" id="PF10475"/>
    </source>
</evidence>
<evidence type="ECO:0008006" key="8">
    <source>
        <dbReference type="Google" id="ProtNLM"/>
    </source>
</evidence>
<dbReference type="InterPro" id="IPR019515">
    <property type="entry name" value="VPS54_N"/>
</dbReference>
<dbReference type="GO" id="GO:0015031">
    <property type="term" value="P:protein transport"/>
    <property type="evidence" value="ECO:0007669"/>
    <property type="project" value="UniProtKB-KW"/>
</dbReference>
<accession>A0AAU9IUU7</accession>
<dbReference type="PANTHER" id="PTHR13258:SF0">
    <property type="entry name" value="SYNDETIN"/>
    <property type="match status" value="1"/>
</dbReference>
<dbReference type="GO" id="GO:0042147">
    <property type="term" value="P:retrograde transport, endosome to Golgi"/>
    <property type="evidence" value="ECO:0007669"/>
    <property type="project" value="InterPro"/>
</dbReference>
<keyword evidence="2" id="KW-0653">Protein transport</keyword>
<keyword evidence="1" id="KW-0813">Transport</keyword>
<evidence type="ECO:0000259" key="4">
    <source>
        <dbReference type="Pfam" id="PF10474"/>
    </source>
</evidence>
<evidence type="ECO:0000313" key="7">
    <source>
        <dbReference type="Proteomes" id="UP001162131"/>
    </source>
</evidence>